<feature type="compositionally biased region" description="Polar residues" evidence="1">
    <location>
        <begin position="1837"/>
        <end position="1859"/>
    </location>
</feature>
<feature type="compositionally biased region" description="Polar residues" evidence="1">
    <location>
        <begin position="3047"/>
        <end position="3056"/>
    </location>
</feature>
<keyword evidence="5" id="KW-0614">Plasmid</keyword>
<feature type="domain" description="Cadherin-like" evidence="3">
    <location>
        <begin position="555"/>
        <end position="649"/>
    </location>
</feature>
<organism evidence="5 6">
    <name type="scientific">Vibrio europaeus</name>
    <dbReference type="NCBI Taxonomy" id="300876"/>
    <lineage>
        <taxon>Bacteria</taxon>
        <taxon>Pseudomonadati</taxon>
        <taxon>Pseudomonadota</taxon>
        <taxon>Gammaproteobacteria</taxon>
        <taxon>Vibrionales</taxon>
        <taxon>Vibrionaceae</taxon>
        <taxon>Vibrio</taxon>
        <taxon>Vibrio oreintalis group</taxon>
    </lineage>
</organism>
<dbReference type="EMBL" id="CP053542">
    <property type="protein sequence ID" value="QJY38036.1"/>
    <property type="molecule type" value="Genomic_DNA"/>
</dbReference>
<feature type="compositionally biased region" description="Basic and acidic residues" evidence="1">
    <location>
        <begin position="3510"/>
        <end position="3520"/>
    </location>
</feature>
<sequence length="3530" mass="372644">MANKNNVKINNKNTQIKNKQSDERKQKKLRLHSHLKVNIPLFQSLMMILPSLAKHVDASEGSDDLSDEKELATTSSITNKNIVDHHAKTASLEAAHQSNTTNENHTSAHSDVNQALHETSTHLVPSHHLSTLSHPQVHYIPSVSIPTISAGSNGQPTHSNTPPTPTSPVTFIPEIIKGTYGELHVDVNGQYTFVLNPKSPQYILLNQHQQGTDHFVLHLSNGSSIIVQIPVTGQQDTPSISGDLTGVVTEDHNIDSQGLLHANGKIDVIDPDQGESSVKPDVIPGNYGVLTIDADGHWQYQVNNSLSNVQALTGATSLHESFTIYTKDGTPQTIDMTIGGNDDNAVITGVDAGSVIEDLTTQVQGQLAVADPDLGEDHFQASQVNSHLGTFTIAKDGSWTYVLDNTNPTVQALGKGSTATDTIAVHSADGTPHQITVTINGTNDRPTISGTSSGAIIEQGLNTAGKPDATGSLTATDLDKSDTITWAINQPQGQWGTLSIDPHGHWHYQLDNSTGSAADKLAAGEHQSESFWITATDSAGATVPHKIVIDVQGSNDKPIVSAWTQLPAGIEDQPLTIKASDLLTHASDVDSSDVLHVTNLQATHGHLVDNKDGTYTFTPDKDFNGEIRLTYDVVDGHGGSVSTQAKFDLTATPDNAIITDAQTNADLRGVTEDRGYIDTHYQLHYDGKLNIQDPDAGEAQFDPNIGPQTYQGIGYDTKLGGHILLMRDGHYTYTLDNRNIQNLAQGEVKHDSAVIRSADGTTHTIELTVHGTNDAPTINSQSYSVTEGGSVLNGQMVGQDIDTGATLTYSAPQIDGLVVNPDGSYSFNPAHSSYQSLASGVTKTLTVPVTVTDEHNASSTQNLSITITGVNNSAVIGGVDTGDVTEGQGSYGDMSPDYAQPGMAKLGQAALTADGKLDISDPDSGESQFDPKGGAWNNSYHGQYGHLLLNTDGTWHYHVTVGSVDWVGNRKTTVGTAIDQLGEGQTLTDTITVYSKDGTSHDIVITIHGSNDRPYCASEVQLNSGKEDLTQTITATELLTNTVDVDANDAGKLTIANLHADHGSIQDNHDGTFTFTPSHNYNGSVHFTYDVKDAHGGTTHTGANTTLVATPDKAIISEVTTGRVIEDGPHATHNNGTTTELANGQLQVIDPDSGEDKFQYSQFGETRIHDPFGGMLRIDSAGNWGYGVDNAALQHLAQGQVETVTYRVHSFDGTAYDLNIDVVGTNDAPTVTKVVLSNGTEDINYQMQASQFGFTDVDTGDTLHSIAITDLPPAAQGKFVLDGHDITAGQSIAASDITKLQFVPATDFNGDVQFKFTVNDGRVDSQEATNTLHIDAVSDAAQISGQLTTEDRSHVTEDVRVSGHMLTSDSMTLHVHDPDSGQNFFIPTGASGTTNAQSNGTWVDGDNHVGQFILHASGQWLFRADNNNPQIDQLGAGQQIQDTITVQSADGTTQQLTAVIHGTNDAPIVSTQVQLAAGQEDSVQVLSSAALLANSSDVDLKDIGKLFIDNLHTDHGAIVDNNDGTFTFTPEHNYNGQVYFTYDVKDAHGGTAHTGANTVLAAVNDAASFTGDDTGSVTEDQNVHSSVQGNYSNKLEAQGHITAVDPDAGESGFDYHTLISAPTHPNWAPYQSALGGQLEIDQQGRWNYYIDNRKPEVQSLGAGETLTDTVTIQSKDGTPHVITLTINGTNDDPVLSVTQTTPTKGTLTETDVDVNDTHSFSVVSSTGQFGSLSVDPDSGVYVYTANGSVAGMSYNAATHTYHGTDVFEVKVADNHGGESSKYITFDANGHVSIVPGQSPTISTSVPSNPLVTSTQPSLPTGTNTPPNNTVTVDLAASSDTGTSDTDNLTKDSTPTITGHTDIPYSQVTIYDGSTPIGHTVSDGSGQYSVAVTSLLNGDHNLSAKALAPSSVLPATSSILSLHIDTVVAPLQLSLTHDTGSSSSDLITNDGSLNITGQEAGATVEYSVDGGHTWTSSFTPQQGTNTVSVRQTDSAGNVSPDTSVTFTLDNTIAAPTVSLRNDTGRHSVNTPDLITKDPQLSIQTEAGAKVEYSNDGGHSWTAAFNPVEGVNDLQVRQTDIAGNVSPATHFSFTLDTTPGTVTVNPISQDNALNAAENNQPLVITGTTSNIAPGDVVYVVIDNNHFYDATVKPDGTWSLTLSASEHQNKMATDGNYSIQVGTVDTAGNSTPRISTHLLIDTDAPLPTITVNSVTSDDIINKLESKGDIDITGHVSGDFNTGDTIELAINGRSISGYSAQVQANGDYSVTIPAKVLLAYNIHTSSTQGHSIEATITTHDGVGNTGSASSGVRPFTYDIHANAPQVALTHDTGNGQDHITSDGALTITGQETGALIEYSIDGGQTWSNSFTPQAVSNTVEVRQTDTAGNVSPSSSLTFTLDNTANAPSVSLTSDTGSSSSDKVTNIGDLSIGGIEQGATVEYSTDNGVHWSTQFTPNEGVNNVQVRQTDVAGNVSPSTSLTYTLDTQTDIRVNSAQVDQNGKGMMVQLYFPQDSEVTLLEITSDGGGAPLVVDLSTVQRLSASPSVRNPDHQYQEFVGIDLSSLPDGNLSIRVAGTDAAGNTVTAQTPAGSNYVLDTSASATDDTNTAVEDITILVSGNVLTNDVDADLVTSTGDIQGHYGLFHLNSDGSYTYTLNNNLPSVQQLNAASTPLVDTITYTAQDSAGNQASAHLQVSIQGTDDNHAPTVIGQTITLDEDSTRTLASSDFGYSDADHDALNYITITQLPAHGLLELNGLLVTTNQQISKADLDAGHLTFTPIHDQNGANYANIGFTANDGQQDSASATMTLDVNAVNDDPTVGSNFKSSPEDTPLRFTKADFKYSDVDGDAMSHITITNVAHGTLSLNGHSVSVGDDVSAADVSSLVFTPTLNYSSAGLNGLGAVQFTANDGHTDSKEGSIFINIAPVDDPATFSGDSTGHAQEDTHTQTSGTLSVTDPDGTQGFIAVQGGVGIVGSKGYGHAHIDSNGHWTYNLYNNHAIVQQLKQGQTDTETITVQAKDGTTHDITITITGTNDAPTVSEHSPGSSHSVSEDTNPNASGQLDINDVDGDAVSVTVDPSHNAQFGQVQLDPHTNTWTYHLNNSNPKVDALNDGETLQDTFTLLVDDGHGGQTSQQITMTINGHTDPVPYTPPTISVTVDTRNAHHVTAGITASTVQAYAHSIGQHATMASGHHEIKGHGHSDIIIVQGRLNEEAELEGGNDILYIGGRLTDKEIEGGHGSDTLILGAYTRNNAPRLHDHGEKISDGHEEMELEDIENIILGDGTVLKGHLPPNFPLATHDHYEVPVNIQAHLSSSDESVAGIRLTHLQQGLTLQSNGHNINVNGDGSYTVPANGHLVVISAHPISSGHHYFETEVTTHNSVTGVTAVTTEDLQGHIQSHVNPPPPPPPPVLHDEPDFSPLGNVQDLTVTLDDSLGKDVSLDAHTPVGGEHPTGAAAYLDALGITPAHTNTDSNQQAPADLDIVLAHVDDTVNSVTSIEETDIDMSDAHTHHVQQQAHDDKHLHNDIDGLPDLDSNN</sequence>
<feature type="domain" description="RapA2 cadherin-like" evidence="2">
    <location>
        <begin position="2914"/>
        <end position="2986"/>
    </location>
</feature>
<dbReference type="NCBIfam" id="NF012211">
    <property type="entry name" value="tand_rpt_95"/>
    <property type="match status" value="3"/>
</dbReference>
<feature type="domain" description="Cadherin-like" evidence="3">
    <location>
        <begin position="1225"/>
        <end position="1334"/>
    </location>
</feature>
<feature type="domain" description="RapA2 cadherin-like" evidence="2">
    <location>
        <begin position="227"/>
        <end position="300"/>
    </location>
</feature>
<feature type="domain" description="RapA2 cadherin-like" evidence="2">
    <location>
        <begin position="3019"/>
        <end position="3092"/>
    </location>
</feature>
<gene>
    <name evidence="5" type="ORF">HOO69_15735</name>
</gene>
<dbReference type="InterPro" id="IPR041690">
    <property type="entry name" value="Cadherin_5"/>
</dbReference>
<dbReference type="Pfam" id="PF17963">
    <property type="entry name" value="Big_9"/>
    <property type="match status" value="1"/>
</dbReference>
<dbReference type="InterPro" id="IPR049826">
    <property type="entry name" value="Ig-like_ice"/>
</dbReference>
<protein>
    <submittedName>
        <fullName evidence="5">Cadherin-like domain-containing protein</fullName>
    </submittedName>
</protein>
<geneLocation type="plasmid" evidence="6">
    <name>pveu</name>
</geneLocation>
<feature type="domain" description="Bacterial Ig-like" evidence="4">
    <location>
        <begin position="2130"/>
        <end position="2199"/>
    </location>
</feature>
<dbReference type="Pfam" id="PF17892">
    <property type="entry name" value="Cadherin_5"/>
    <property type="match status" value="4"/>
</dbReference>
<evidence type="ECO:0000313" key="5">
    <source>
        <dbReference type="EMBL" id="QJY38036.1"/>
    </source>
</evidence>
<dbReference type="Gene3D" id="2.60.40.2810">
    <property type="match status" value="1"/>
</dbReference>
<dbReference type="NCBIfam" id="NF033510">
    <property type="entry name" value="Ca_tandemer"/>
    <property type="match status" value="2"/>
</dbReference>
<dbReference type="NCBIfam" id="NF012196">
    <property type="entry name" value="Ig_like_ice"/>
    <property type="match status" value="2"/>
</dbReference>
<feature type="domain" description="Bacterial Ig-like" evidence="4">
    <location>
        <begin position="1829"/>
        <end position="1925"/>
    </location>
</feature>
<feature type="region of interest" description="Disordered" evidence="1">
    <location>
        <begin position="3505"/>
        <end position="3530"/>
    </location>
</feature>
<feature type="region of interest" description="Disordered" evidence="1">
    <location>
        <begin position="2926"/>
        <end position="2952"/>
    </location>
</feature>
<dbReference type="Gene3D" id="2.60.40.3440">
    <property type="match status" value="2"/>
</dbReference>
<evidence type="ECO:0000259" key="2">
    <source>
        <dbReference type="Pfam" id="PF17803"/>
    </source>
</evidence>
<dbReference type="InterPro" id="IPR010221">
    <property type="entry name" value="VCBS_dom"/>
</dbReference>
<dbReference type="InterPro" id="IPR040853">
    <property type="entry name" value="RapA2_cadherin-like"/>
</dbReference>
<evidence type="ECO:0000259" key="3">
    <source>
        <dbReference type="Pfam" id="PF17892"/>
    </source>
</evidence>
<feature type="domain" description="RapA2 cadherin-like" evidence="2">
    <location>
        <begin position="2800"/>
        <end position="2862"/>
    </location>
</feature>
<dbReference type="Pfam" id="PF19077">
    <property type="entry name" value="Big_13"/>
    <property type="match status" value="2"/>
</dbReference>
<proteinExistence type="predicted"/>
<feature type="compositionally biased region" description="Low complexity" evidence="1">
    <location>
        <begin position="1819"/>
        <end position="1832"/>
    </location>
</feature>
<feature type="compositionally biased region" description="Pro residues" evidence="1">
    <location>
        <begin position="3395"/>
        <end position="3404"/>
    </location>
</feature>
<feature type="domain" description="RapA2 cadherin-like" evidence="2">
    <location>
        <begin position="332"/>
        <end position="401"/>
    </location>
</feature>
<reference evidence="5 6" key="1">
    <citation type="submission" date="2020-05" db="EMBL/GenBank/DDBJ databases">
        <title>First description outside Europe of the emergent pathogen for shellfish aquaculture Vibrio europaeus.</title>
        <authorList>
            <person name="Dubert J."/>
            <person name="Rojas R."/>
        </authorList>
    </citation>
    <scope>NUCLEOTIDE SEQUENCE [LARGE SCALE GENOMIC DNA]</scope>
    <source>
        <strain evidence="5 6">NPI-1</strain>
        <plasmid evidence="6">pveu</plasmid>
    </source>
</reference>
<feature type="region of interest" description="Disordered" evidence="1">
    <location>
        <begin position="1800"/>
        <end position="1859"/>
    </location>
</feature>
<evidence type="ECO:0000256" key="1">
    <source>
        <dbReference type="SAM" id="MobiDB-lite"/>
    </source>
</evidence>
<feature type="compositionally biased region" description="Low complexity" evidence="1">
    <location>
        <begin position="1"/>
        <end position="18"/>
    </location>
</feature>
<dbReference type="Pfam" id="PF17803">
    <property type="entry name" value="Cadherin_4"/>
    <property type="match status" value="7"/>
</dbReference>
<dbReference type="InterPro" id="IPR013783">
    <property type="entry name" value="Ig-like_fold"/>
</dbReference>
<evidence type="ECO:0000313" key="6">
    <source>
        <dbReference type="Proteomes" id="UP000501443"/>
    </source>
</evidence>
<accession>A0AAE7AZQ6</accession>
<feature type="region of interest" description="Disordered" evidence="1">
    <location>
        <begin position="3387"/>
        <end position="3417"/>
    </location>
</feature>
<feature type="domain" description="Cadherin-like" evidence="3">
    <location>
        <begin position="1463"/>
        <end position="1558"/>
    </location>
</feature>
<dbReference type="InterPro" id="IPR044016">
    <property type="entry name" value="Big_13"/>
</dbReference>
<feature type="domain" description="RapA2 cadherin-like" evidence="2">
    <location>
        <begin position="764"/>
        <end position="827"/>
    </location>
</feature>
<feature type="domain" description="RapA2 cadherin-like" evidence="2">
    <location>
        <begin position="434"/>
        <end position="508"/>
    </location>
</feature>
<dbReference type="NCBIfam" id="TIGR01965">
    <property type="entry name" value="VCBS_repeat"/>
    <property type="match status" value="14"/>
</dbReference>
<evidence type="ECO:0000259" key="4">
    <source>
        <dbReference type="Pfam" id="PF19077"/>
    </source>
</evidence>
<feature type="compositionally biased region" description="Polar residues" evidence="1">
    <location>
        <begin position="1800"/>
        <end position="1818"/>
    </location>
</feature>
<dbReference type="Proteomes" id="UP000501443">
    <property type="component" value="Plasmid pveu"/>
</dbReference>
<dbReference type="Gene3D" id="2.60.40.10">
    <property type="entry name" value="Immunoglobulins"/>
    <property type="match status" value="13"/>
</dbReference>
<name>A0AAE7AZQ6_9VIBR</name>
<feature type="region of interest" description="Disordered" evidence="1">
    <location>
        <begin position="148"/>
        <end position="168"/>
    </location>
</feature>
<feature type="region of interest" description="Disordered" evidence="1">
    <location>
        <begin position="3027"/>
        <end position="3057"/>
    </location>
</feature>
<feature type="region of interest" description="Disordered" evidence="1">
    <location>
        <begin position="1"/>
        <end position="27"/>
    </location>
</feature>
<feature type="domain" description="Cadherin-like" evidence="3">
    <location>
        <begin position="1011"/>
        <end position="1106"/>
    </location>
</feature>
<feature type="compositionally biased region" description="Low complexity" evidence="1">
    <location>
        <begin position="3027"/>
        <end position="3043"/>
    </location>
</feature>
<dbReference type="RefSeq" id="WP_171802455.1">
    <property type="nucleotide sequence ID" value="NZ_CP053542.1"/>
</dbReference>